<dbReference type="EMBL" id="CAJNRD030001121">
    <property type="protein sequence ID" value="CAG5096690.1"/>
    <property type="molecule type" value="Genomic_DNA"/>
</dbReference>
<organism evidence="3 4">
    <name type="scientific">Cotesia congregata</name>
    <name type="common">Parasitoid wasp</name>
    <name type="synonym">Apanteles congregatus</name>
    <dbReference type="NCBI Taxonomy" id="51543"/>
    <lineage>
        <taxon>Eukaryota</taxon>
        <taxon>Metazoa</taxon>
        <taxon>Ecdysozoa</taxon>
        <taxon>Arthropoda</taxon>
        <taxon>Hexapoda</taxon>
        <taxon>Insecta</taxon>
        <taxon>Pterygota</taxon>
        <taxon>Neoptera</taxon>
        <taxon>Endopterygota</taxon>
        <taxon>Hymenoptera</taxon>
        <taxon>Apocrita</taxon>
        <taxon>Ichneumonoidea</taxon>
        <taxon>Braconidae</taxon>
        <taxon>Microgastrinae</taxon>
        <taxon>Cotesia</taxon>
    </lineage>
</organism>
<dbReference type="GO" id="GO:0003677">
    <property type="term" value="F:DNA binding"/>
    <property type="evidence" value="ECO:0007669"/>
    <property type="project" value="InterPro"/>
</dbReference>
<evidence type="ECO:0000313" key="3">
    <source>
        <dbReference type="EMBL" id="CAG5096690.1"/>
    </source>
</evidence>
<proteinExistence type="predicted"/>
<feature type="compositionally biased region" description="Acidic residues" evidence="1">
    <location>
        <begin position="32"/>
        <end position="49"/>
    </location>
</feature>
<evidence type="ECO:0000313" key="4">
    <source>
        <dbReference type="Proteomes" id="UP000786811"/>
    </source>
</evidence>
<dbReference type="Gene3D" id="1.10.10.2590">
    <property type="entry name" value="BEN domain"/>
    <property type="match status" value="1"/>
</dbReference>
<sequence length="226" mass="25532">MSQDKNSGSRRGTIENDNSRNDQEKDHSGEHIEEEVVETSSSENEDNDETTFSQRSQRNEGTEIIMRTLLKLRKEIKDVRETQVNMMNAQMNQGVQNENRNDQVEIGHQGSQVFVTRAQWDTADSRETFEKMGVSLVSCLFATEELLASNLRGGKSKINKNSPQKPALNQVIISAIQEAVKNKFPATFKKSLFGMAINNHITALRRQNNVPVEPDAPQELLMNAEQ</sequence>
<dbReference type="Proteomes" id="UP000786811">
    <property type="component" value="Unassembled WGS sequence"/>
</dbReference>
<keyword evidence="4" id="KW-1185">Reference proteome</keyword>
<protein>
    <recommendedName>
        <fullName evidence="2">BEN domain-containing protein</fullName>
    </recommendedName>
</protein>
<dbReference type="AlphaFoldDB" id="A0A8J2HLQ5"/>
<evidence type="ECO:0000256" key="1">
    <source>
        <dbReference type="SAM" id="MobiDB-lite"/>
    </source>
</evidence>
<feature type="region of interest" description="Disordered" evidence="1">
    <location>
        <begin position="1"/>
        <end position="60"/>
    </location>
</feature>
<gene>
    <name evidence="3" type="ORF">HICCMSTLAB_LOCUS8336</name>
</gene>
<feature type="domain" description="BEN" evidence="2">
    <location>
        <begin position="130"/>
        <end position="208"/>
    </location>
</feature>
<dbReference type="InterPro" id="IPR018379">
    <property type="entry name" value="BEN_domain"/>
</dbReference>
<feature type="compositionally biased region" description="Basic and acidic residues" evidence="1">
    <location>
        <begin position="12"/>
        <end position="31"/>
    </location>
</feature>
<comment type="caution">
    <text evidence="3">The sequence shown here is derived from an EMBL/GenBank/DDBJ whole genome shotgun (WGS) entry which is preliminary data.</text>
</comment>
<dbReference type="OrthoDB" id="7700372at2759"/>
<reference evidence="3" key="1">
    <citation type="submission" date="2021-04" db="EMBL/GenBank/DDBJ databases">
        <authorList>
            <person name="Chebbi M.A.C M."/>
        </authorList>
    </citation>
    <scope>NUCLEOTIDE SEQUENCE</scope>
</reference>
<evidence type="ECO:0000259" key="2">
    <source>
        <dbReference type="SMART" id="SM01025"/>
    </source>
</evidence>
<name>A0A8J2HLQ5_COTCN</name>
<accession>A0A8J2HLQ5</accession>
<feature type="compositionally biased region" description="Polar residues" evidence="1">
    <location>
        <begin position="1"/>
        <end position="10"/>
    </location>
</feature>
<dbReference type="SMART" id="SM01025">
    <property type="entry name" value="BEN"/>
    <property type="match status" value="1"/>
</dbReference>